<evidence type="ECO:0000256" key="7">
    <source>
        <dbReference type="ARBA" id="ARBA00022989"/>
    </source>
</evidence>
<dbReference type="STRING" id="1798491.A3C87_04165"/>
<evidence type="ECO:0000256" key="5">
    <source>
        <dbReference type="ARBA" id="ARBA00022692"/>
    </source>
</evidence>
<dbReference type="NCBIfam" id="TIGR01131">
    <property type="entry name" value="ATP_synt_6_or_A"/>
    <property type="match status" value="1"/>
</dbReference>
<evidence type="ECO:0000256" key="9">
    <source>
        <dbReference type="ARBA" id="ARBA00023136"/>
    </source>
</evidence>
<evidence type="ECO:0000256" key="10">
    <source>
        <dbReference type="ARBA" id="ARBA00023310"/>
    </source>
</evidence>
<comment type="caution">
    <text evidence="13">The sequence shown here is derived from an EMBL/GenBank/DDBJ whole genome shotgun (WGS) entry which is preliminary data.</text>
</comment>
<name>A0A1F6DJT3_9BACT</name>
<feature type="transmembrane region" description="Helical" evidence="11">
    <location>
        <begin position="100"/>
        <end position="118"/>
    </location>
</feature>
<dbReference type="PANTHER" id="PTHR42823:SF3">
    <property type="entry name" value="ATP SYNTHASE SUBUNIT A, CHLOROPLASTIC"/>
    <property type="match status" value="1"/>
</dbReference>
<dbReference type="AlphaFoldDB" id="A0A1F6DJT3"/>
<feature type="transmembrane region" description="Helical" evidence="11">
    <location>
        <begin position="202"/>
        <end position="224"/>
    </location>
</feature>
<feature type="transmembrane region" description="Helical" evidence="11">
    <location>
        <begin position="143"/>
        <end position="165"/>
    </location>
</feature>
<keyword evidence="9 11" id="KW-0472">Membrane</keyword>
<evidence type="ECO:0000313" key="13">
    <source>
        <dbReference type="EMBL" id="OGG61646.1"/>
    </source>
</evidence>
<evidence type="ECO:0000256" key="2">
    <source>
        <dbReference type="ARBA" id="ARBA00006810"/>
    </source>
</evidence>
<evidence type="ECO:0000256" key="11">
    <source>
        <dbReference type="HAMAP-Rule" id="MF_01393"/>
    </source>
</evidence>
<dbReference type="GO" id="GO:0045259">
    <property type="term" value="C:proton-transporting ATP synthase complex"/>
    <property type="evidence" value="ECO:0007669"/>
    <property type="project" value="UniProtKB-KW"/>
</dbReference>
<comment type="similarity">
    <text evidence="2 11 12">Belongs to the ATPase A chain family.</text>
</comment>
<dbReference type="EMBL" id="MFLE01000016">
    <property type="protein sequence ID" value="OGG61646.1"/>
    <property type="molecule type" value="Genomic_DNA"/>
</dbReference>
<feature type="transmembrane region" description="Helical" evidence="11">
    <location>
        <begin position="45"/>
        <end position="65"/>
    </location>
</feature>
<evidence type="ECO:0000256" key="6">
    <source>
        <dbReference type="ARBA" id="ARBA00022781"/>
    </source>
</evidence>
<evidence type="ECO:0000313" key="14">
    <source>
        <dbReference type="Proteomes" id="UP000176511"/>
    </source>
</evidence>
<dbReference type="PANTHER" id="PTHR42823">
    <property type="entry name" value="ATP SYNTHASE SUBUNIT A, CHLOROPLASTIC"/>
    <property type="match status" value="1"/>
</dbReference>
<keyword evidence="8 11" id="KW-0406">Ion transport</keyword>
<evidence type="ECO:0000256" key="12">
    <source>
        <dbReference type="RuleBase" id="RU000483"/>
    </source>
</evidence>
<dbReference type="InterPro" id="IPR035908">
    <property type="entry name" value="F0_ATP_A_sf"/>
</dbReference>
<dbReference type="HAMAP" id="MF_01393">
    <property type="entry name" value="ATP_synth_a_bact"/>
    <property type="match status" value="1"/>
</dbReference>
<reference evidence="13 14" key="1">
    <citation type="journal article" date="2016" name="Nat. Commun.">
        <title>Thousands of microbial genomes shed light on interconnected biogeochemical processes in an aquifer system.</title>
        <authorList>
            <person name="Anantharaman K."/>
            <person name="Brown C.T."/>
            <person name="Hug L.A."/>
            <person name="Sharon I."/>
            <person name="Castelle C.J."/>
            <person name="Probst A.J."/>
            <person name="Thomas B.C."/>
            <person name="Singh A."/>
            <person name="Wilkins M.J."/>
            <person name="Karaoz U."/>
            <person name="Brodie E.L."/>
            <person name="Williams K.H."/>
            <person name="Hubbard S.S."/>
            <person name="Banfield J.F."/>
        </authorList>
    </citation>
    <scope>NUCLEOTIDE SEQUENCE [LARGE SCALE GENOMIC DNA]</scope>
</reference>
<dbReference type="GO" id="GO:0042777">
    <property type="term" value="P:proton motive force-driven plasma membrane ATP synthesis"/>
    <property type="evidence" value="ECO:0007669"/>
    <property type="project" value="TreeGrafter"/>
</dbReference>
<keyword evidence="6 11" id="KW-0375">Hydrogen ion transport</keyword>
<dbReference type="PRINTS" id="PR00123">
    <property type="entry name" value="ATPASEA"/>
</dbReference>
<evidence type="ECO:0000256" key="1">
    <source>
        <dbReference type="ARBA" id="ARBA00004141"/>
    </source>
</evidence>
<evidence type="ECO:0000256" key="3">
    <source>
        <dbReference type="ARBA" id="ARBA00022448"/>
    </source>
</evidence>
<evidence type="ECO:0000256" key="8">
    <source>
        <dbReference type="ARBA" id="ARBA00023065"/>
    </source>
</evidence>
<keyword evidence="11" id="KW-1003">Cell membrane</keyword>
<keyword evidence="4 11" id="KW-0138">CF(0)</keyword>
<proteinExistence type="inferred from homology"/>
<dbReference type="SUPFAM" id="SSF81336">
    <property type="entry name" value="F1F0 ATP synthase subunit A"/>
    <property type="match status" value="1"/>
</dbReference>
<evidence type="ECO:0000256" key="4">
    <source>
        <dbReference type="ARBA" id="ARBA00022547"/>
    </source>
</evidence>
<protein>
    <recommendedName>
        <fullName evidence="11 12">ATP synthase subunit a</fullName>
    </recommendedName>
    <alternativeName>
        <fullName evidence="11">ATP synthase F0 sector subunit a</fullName>
    </alternativeName>
    <alternativeName>
        <fullName evidence="11">F-ATPase subunit 6</fullName>
    </alternativeName>
</protein>
<dbReference type="CDD" id="cd00310">
    <property type="entry name" value="ATP-synt_Fo_a_6"/>
    <property type="match status" value="1"/>
</dbReference>
<sequence length="259" mass="28542">MLSLFGTYAYAAESVHEEGGAGISIHLASEQLGTFLGLPITNTLFTTWVSMAVLLVFAVVVGRNVRMVPGKLQSIFEALIEFSYKYIKETLGDEKQAKRYYPIIMTIFLFILSINWIAQIPGLEGIMYNGHALFHAGTADLNITLAFALIAFVTIEFAGIAALGIKKYGGKFINFHSPMGFALGLIELISELARLISFSFRLFGNIFAGKVLLLVVAFFVPFVLPVPLMAFELFVGFIQAFVFAILTLFFIKAATEMPH</sequence>
<dbReference type="Proteomes" id="UP000176511">
    <property type="component" value="Unassembled WGS sequence"/>
</dbReference>
<keyword evidence="10 11" id="KW-0066">ATP synthesis</keyword>
<comment type="subcellular location">
    <subcellularLocation>
        <location evidence="11 12">Cell membrane</location>
        <topology evidence="11 12">Multi-pass membrane protein</topology>
    </subcellularLocation>
    <subcellularLocation>
        <location evidence="1">Membrane</location>
        <topology evidence="1">Multi-pass membrane protein</topology>
    </subcellularLocation>
</comment>
<keyword evidence="3 11" id="KW-0813">Transport</keyword>
<keyword evidence="5 11" id="KW-0812">Transmembrane</keyword>
<gene>
    <name evidence="11" type="primary">atpB</name>
    <name evidence="13" type="ORF">A3C87_04165</name>
</gene>
<keyword evidence="7 11" id="KW-1133">Transmembrane helix</keyword>
<organism evidence="13 14">
    <name type="scientific">Candidatus Kaiserbacteria bacterium RIFCSPHIGHO2_02_FULL_49_34</name>
    <dbReference type="NCBI Taxonomy" id="1798491"/>
    <lineage>
        <taxon>Bacteria</taxon>
        <taxon>Candidatus Kaiseribacteriota</taxon>
    </lineage>
</organism>
<comment type="function">
    <text evidence="11 12">Key component of the proton channel; it plays a direct role in the translocation of protons across the membrane.</text>
</comment>
<accession>A0A1F6DJT3</accession>
<dbReference type="PROSITE" id="PS00449">
    <property type="entry name" value="ATPASE_A"/>
    <property type="match status" value="1"/>
</dbReference>
<dbReference type="GO" id="GO:0005886">
    <property type="term" value="C:plasma membrane"/>
    <property type="evidence" value="ECO:0007669"/>
    <property type="project" value="UniProtKB-SubCell"/>
</dbReference>
<dbReference type="Gene3D" id="1.20.120.220">
    <property type="entry name" value="ATP synthase, F0 complex, subunit A"/>
    <property type="match status" value="1"/>
</dbReference>
<dbReference type="GO" id="GO:0046933">
    <property type="term" value="F:proton-transporting ATP synthase activity, rotational mechanism"/>
    <property type="evidence" value="ECO:0007669"/>
    <property type="project" value="UniProtKB-UniRule"/>
</dbReference>
<feature type="transmembrane region" description="Helical" evidence="11">
    <location>
        <begin position="230"/>
        <end position="251"/>
    </location>
</feature>
<dbReference type="InterPro" id="IPR000568">
    <property type="entry name" value="ATP_synth_F0_asu"/>
</dbReference>
<dbReference type="InterPro" id="IPR045082">
    <property type="entry name" value="ATP_syn_F0_a_bact/chloroplast"/>
</dbReference>
<dbReference type="InterPro" id="IPR023011">
    <property type="entry name" value="ATP_synth_F0_asu_AS"/>
</dbReference>
<dbReference type="Pfam" id="PF00119">
    <property type="entry name" value="ATP-synt_A"/>
    <property type="match status" value="1"/>
</dbReference>